<dbReference type="PANTHER" id="PTHR11863">
    <property type="entry name" value="STEROL DESATURASE"/>
    <property type="match status" value="1"/>
</dbReference>
<gene>
    <name evidence="7" type="ORF">GNLVRS02_ARAD1D42262g</name>
</gene>
<keyword evidence="2 5" id="KW-0812">Transmembrane</keyword>
<dbReference type="GO" id="GO:0008610">
    <property type="term" value="P:lipid biosynthetic process"/>
    <property type="evidence" value="ECO:0007669"/>
    <property type="project" value="InterPro"/>
</dbReference>
<feature type="domain" description="Fatty acid hydroxylase" evidence="6">
    <location>
        <begin position="117"/>
        <end position="239"/>
    </location>
</feature>
<comment type="subcellular location">
    <subcellularLocation>
        <location evidence="1">Membrane</location>
    </subcellularLocation>
</comment>
<sequence>MSMDWIQVTWNNLLDQYDPRVIEFVGTLVVQVLSFYLASTTYVLLTYIAPKFSYRHKIQPIPKQPTKEDIKHCLGVVLRNQLLAISLQLAKLAIAPVEEYSFRRQIPSLSEFVVHFSLMLLLREVAYYYSHRLFHNKRFYAKYHKQHHKFITPIAFAAQYAHPLEHIVVNISPIFLPQIILRAHILTFWAFLWFELVETSTVHSGYDFFHSAAKAHDLHHEKFMINFGSIGLLDWLHGTDRIKDKQT</sequence>
<dbReference type="InterPro" id="IPR006694">
    <property type="entry name" value="Fatty_acid_hydroxylase"/>
</dbReference>
<dbReference type="Pfam" id="PF04116">
    <property type="entry name" value="FA_hydroxylase"/>
    <property type="match status" value="1"/>
</dbReference>
<reference evidence="7" key="2">
    <citation type="submission" date="2014-06" db="EMBL/GenBank/DDBJ databases">
        <title>The complete genome of Blastobotrys (Arxula) adeninivorans LS3 - a yeast of biotechnological interest.</title>
        <authorList>
            <person name="Kunze G."/>
            <person name="Gaillardin C."/>
            <person name="Czernicka M."/>
            <person name="Durrens P."/>
            <person name="Martin T."/>
            <person name="Boer E."/>
            <person name="Gabaldon T."/>
            <person name="Cruz J."/>
            <person name="Talla E."/>
            <person name="Marck C."/>
            <person name="Goffeau A."/>
            <person name="Barbe V."/>
            <person name="Baret P."/>
            <person name="Baronian K."/>
            <person name="Beier S."/>
            <person name="Bleykasten C."/>
            <person name="Bode R."/>
            <person name="Casaregola S."/>
            <person name="Despons L."/>
            <person name="Fairhead C."/>
            <person name="Giersberg M."/>
            <person name="Gierski P."/>
            <person name="Hahnel U."/>
            <person name="Hartmann A."/>
            <person name="Jankowska D."/>
            <person name="Jubin C."/>
            <person name="Jung P."/>
            <person name="Lafontaine I."/>
            <person name="Leh-Louis V."/>
            <person name="Lemaire M."/>
            <person name="Marcet-Houben M."/>
            <person name="Mascher M."/>
            <person name="Morel G."/>
            <person name="Richard G.-F."/>
            <person name="Riechen J."/>
            <person name="Sacerdot C."/>
            <person name="Sarkar A."/>
            <person name="Savel G."/>
            <person name="Schacherer J."/>
            <person name="Sherman D."/>
            <person name="Straub M.-L."/>
            <person name="Stein N."/>
            <person name="Thierry A."/>
            <person name="Trautwein-Schult A."/>
            <person name="Westhof E."/>
            <person name="Worch S."/>
            <person name="Dujon B."/>
            <person name="Souciet J.-L."/>
            <person name="Wincker P."/>
            <person name="Scholz U."/>
            <person name="Neuveglise N."/>
        </authorList>
    </citation>
    <scope>NUCLEOTIDE SEQUENCE</scope>
    <source>
        <strain evidence="7">LS3</strain>
    </source>
</reference>
<evidence type="ECO:0000256" key="3">
    <source>
        <dbReference type="ARBA" id="ARBA00022989"/>
    </source>
</evidence>
<dbReference type="GO" id="GO:0005506">
    <property type="term" value="F:iron ion binding"/>
    <property type="evidence" value="ECO:0007669"/>
    <property type="project" value="InterPro"/>
</dbReference>
<evidence type="ECO:0000256" key="4">
    <source>
        <dbReference type="ARBA" id="ARBA00023136"/>
    </source>
</evidence>
<dbReference type="PhylomeDB" id="A0A060TCH5"/>
<dbReference type="GO" id="GO:0016020">
    <property type="term" value="C:membrane"/>
    <property type="evidence" value="ECO:0007669"/>
    <property type="project" value="UniProtKB-SubCell"/>
</dbReference>
<dbReference type="GO" id="GO:0016491">
    <property type="term" value="F:oxidoreductase activity"/>
    <property type="evidence" value="ECO:0007669"/>
    <property type="project" value="InterPro"/>
</dbReference>
<protein>
    <submittedName>
        <fullName evidence="7">ARAD1D42262p</fullName>
    </submittedName>
</protein>
<evidence type="ECO:0000256" key="5">
    <source>
        <dbReference type="SAM" id="Phobius"/>
    </source>
</evidence>
<keyword evidence="3 5" id="KW-1133">Transmembrane helix</keyword>
<keyword evidence="4 5" id="KW-0472">Membrane</keyword>
<dbReference type="InterPro" id="IPR050307">
    <property type="entry name" value="Sterol_Desaturase_Related"/>
</dbReference>
<reference evidence="7" key="1">
    <citation type="submission" date="2014-02" db="EMBL/GenBank/DDBJ databases">
        <authorList>
            <person name="Genoscope - CEA"/>
        </authorList>
    </citation>
    <scope>NUCLEOTIDE SEQUENCE</scope>
    <source>
        <strain evidence="7">LS3</strain>
    </source>
</reference>
<proteinExistence type="predicted"/>
<name>A0A060TCH5_BLAAD</name>
<dbReference type="EMBL" id="HG937694">
    <property type="protein sequence ID" value="CDP38775.1"/>
    <property type="molecule type" value="Genomic_DNA"/>
</dbReference>
<evidence type="ECO:0000313" key="7">
    <source>
        <dbReference type="EMBL" id="CDP38775.1"/>
    </source>
</evidence>
<dbReference type="AlphaFoldDB" id="A0A060TCH5"/>
<evidence type="ECO:0000256" key="1">
    <source>
        <dbReference type="ARBA" id="ARBA00004370"/>
    </source>
</evidence>
<organism evidence="7">
    <name type="scientific">Blastobotrys adeninivorans</name>
    <name type="common">Yeast</name>
    <name type="synonym">Arxula adeninivorans</name>
    <dbReference type="NCBI Taxonomy" id="409370"/>
    <lineage>
        <taxon>Eukaryota</taxon>
        <taxon>Fungi</taxon>
        <taxon>Dikarya</taxon>
        <taxon>Ascomycota</taxon>
        <taxon>Saccharomycotina</taxon>
        <taxon>Dipodascomycetes</taxon>
        <taxon>Dipodascales</taxon>
        <taxon>Trichomonascaceae</taxon>
        <taxon>Blastobotrys</taxon>
    </lineage>
</organism>
<evidence type="ECO:0000256" key="2">
    <source>
        <dbReference type="ARBA" id="ARBA00022692"/>
    </source>
</evidence>
<accession>A0A060TCH5</accession>
<evidence type="ECO:0000259" key="6">
    <source>
        <dbReference type="Pfam" id="PF04116"/>
    </source>
</evidence>
<feature type="transmembrane region" description="Helical" evidence="5">
    <location>
        <begin position="24"/>
        <end position="49"/>
    </location>
</feature>